<evidence type="ECO:0000259" key="2">
    <source>
        <dbReference type="PROSITE" id="PS51770"/>
    </source>
</evidence>
<dbReference type="GO" id="GO:0009062">
    <property type="term" value="P:fatty acid catabolic process"/>
    <property type="evidence" value="ECO:0007669"/>
    <property type="project" value="TreeGrafter"/>
</dbReference>
<feature type="domain" description="HotDog ACOT-type" evidence="2">
    <location>
        <begin position="6"/>
        <end position="122"/>
    </location>
</feature>
<dbReference type="PROSITE" id="PS51770">
    <property type="entry name" value="HOTDOG_ACOT"/>
    <property type="match status" value="2"/>
</dbReference>
<keyword evidence="1" id="KW-0378">Hydrolase</keyword>
<reference evidence="3" key="2">
    <citation type="submission" date="2015-06" db="UniProtKB">
        <authorList>
            <consortium name="EnsemblProtists"/>
        </authorList>
    </citation>
    <scope>IDENTIFICATION</scope>
    <source>
        <strain evidence="3">Emoy2</strain>
    </source>
</reference>
<dbReference type="OMA" id="MAWMEIC"/>
<dbReference type="InterPro" id="IPR029069">
    <property type="entry name" value="HotDog_dom_sf"/>
</dbReference>
<dbReference type="SUPFAM" id="SSF54637">
    <property type="entry name" value="Thioesterase/thiol ester dehydrase-isomerase"/>
    <property type="match status" value="2"/>
</dbReference>
<dbReference type="Proteomes" id="UP000011713">
    <property type="component" value="Unassembled WGS sequence"/>
</dbReference>
<dbReference type="Gene3D" id="3.10.129.10">
    <property type="entry name" value="Hotdog Thioesterase"/>
    <property type="match status" value="2"/>
</dbReference>
<evidence type="ECO:0000313" key="3">
    <source>
        <dbReference type="EnsemblProtists" id="HpaP800708"/>
    </source>
</evidence>
<evidence type="ECO:0000313" key="4">
    <source>
        <dbReference type="Proteomes" id="UP000011713"/>
    </source>
</evidence>
<dbReference type="InterPro" id="IPR033120">
    <property type="entry name" value="HOTDOG_ACOT"/>
</dbReference>
<dbReference type="GO" id="GO:0006637">
    <property type="term" value="P:acyl-CoA metabolic process"/>
    <property type="evidence" value="ECO:0007669"/>
    <property type="project" value="TreeGrafter"/>
</dbReference>
<dbReference type="CDD" id="cd03442">
    <property type="entry name" value="BFIT_BACH"/>
    <property type="match status" value="2"/>
</dbReference>
<name>M4B360_HYAAE</name>
<dbReference type="EnsemblProtists" id="HpaT800708">
    <property type="protein sequence ID" value="HpaP800708"/>
    <property type="gene ID" value="HpaG800708"/>
</dbReference>
<accession>M4B360</accession>
<dbReference type="eggNOG" id="ENOG502S2P3">
    <property type="taxonomic scope" value="Eukaryota"/>
</dbReference>
<sequence length="306" mass="34497">MRRMPSQVRAKDTRLAFSDIIGEESQKGQWLRTGPILELMDVLAGTISSRVSLGPTATISFDRVDLVKPVFHGDLVRVEGKIISLGNSSIAVQVSGYRHDILSGTFQHTHGALITMVAINRFGRPRKGLPQLFDADQAAFCQEMQQITCQRKELATRWRKEQDAVDQLQFIRKSDVLPGETKEEYVAVSETEIEVRNWFLPRNLNINETVFGGDLLTWMDRAALYCARNFTKSGKMVTIAMNRVLFKLPISVADVVTARARVVNVRRYRLEVEVEVFINSVIDSGERKSHSGYVCLSIISPCVHRS</sequence>
<dbReference type="PANTHER" id="PTHR11049">
    <property type="entry name" value="ACYL COENZYME A THIOESTER HYDROLASE"/>
    <property type="match status" value="1"/>
</dbReference>
<organism evidence="3 4">
    <name type="scientific">Hyaloperonospora arabidopsidis (strain Emoy2)</name>
    <name type="common">Downy mildew agent</name>
    <name type="synonym">Peronospora arabidopsidis</name>
    <dbReference type="NCBI Taxonomy" id="559515"/>
    <lineage>
        <taxon>Eukaryota</taxon>
        <taxon>Sar</taxon>
        <taxon>Stramenopiles</taxon>
        <taxon>Oomycota</taxon>
        <taxon>Peronosporomycetes</taxon>
        <taxon>Peronosporales</taxon>
        <taxon>Peronosporaceae</taxon>
        <taxon>Hyaloperonospora</taxon>
    </lineage>
</organism>
<protein>
    <recommendedName>
        <fullName evidence="2">HotDog ACOT-type domain-containing protein</fullName>
    </recommendedName>
</protein>
<dbReference type="GO" id="GO:0052816">
    <property type="term" value="F:long-chain fatty acyl-CoA hydrolase activity"/>
    <property type="evidence" value="ECO:0007669"/>
    <property type="project" value="TreeGrafter"/>
</dbReference>
<dbReference type="InterPro" id="IPR040170">
    <property type="entry name" value="Cytosol_ACT"/>
</dbReference>
<dbReference type="EMBL" id="JH598094">
    <property type="status" value="NOT_ANNOTATED_CDS"/>
    <property type="molecule type" value="Genomic_DNA"/>
</dbReference>
<dbReference type="Pfam" id="PF03061">
    <property type="entry name" value="4HBT"/>
    <property type="match status" value="2"/>
</dbReference>
<dbReference type="InterPro" id="IPR006683">
    <property type="entry name" value="Thioestr_dom"/>
</dbReference>
<dbReference type="VEuPathDB" id="FungiDB:HpaG800708"/>
<dbReference type="GO" id="GO:0005829">
    <property type="term" value="C:cytosol"/>
    <property type="evidence" value="ECO:0007669"/>
    <property type="project" value="TreeGrafter"/>
</dbReference>
<feature type="domain" description="HotDog ACOT-type" evidence="2">
    <location>
        <begin position="189"/>
        <end position="302"/>
    </location>
</feature>
<evidence type="ECO:0000256" key="1">
    <source>
        <dbReference type="ARBA" id="ARBA00022801"/>
    </source>
</evidence>
<dbReference type="PANTHER" id="PTHR11049:SF24">
    <property type="entry name" value="CYTOSOLIC ACYL COENZYME A THIOESTER HYDROLASE"/>
    <property type="match status" value="1"/>
</dbReference>
<dbReference type="STRING" id="559515.M4B360"/>
<keyword evidence="4" id="KW-1185">Reference proteome</keyword>
<proteinExistence type="predicted"/>
<dbReference type="FunFam" id="3.10.129.10:FF:000055">
    <property type="entry name" value="ATP-binding Cassette (ABC) superfamily"/>
    <property type="match status" value="1"/>
</dbReference>
<reference evidence="4" key="1">
    <citation type="journal article" date="2010" name="Science">
        <title>Signatures of adaptation to obligate biotrophy in the Hyaloperonospora arabidopsidis genome.</title>
        <authorList>
            <person name="Baxter L."/>
            <person name="Tripathy S."/>
            <person name="Ishaque N."/>
            <person name="Boot N."/>
            <person name="Cabral A."/>
            <person name="Kemen E."/>
            <person name="Thines M."/>
            <person name="Ah-Fong A."/>
            <person name="Anderson R."/>
            <person name="Badejoko W."/>
            <person name="Bittner-Eddy P."/>
            <person name="Boore J.L."/>
            <person name="Chibucos M.C."/>
            <person name="Coates M."/>
            <person name="Dehal P."/>
            <person name="Delehaunty K."/>
            <person name="Dong S."/>
            <person name="Downton P."/>
            <person name="Dumas B."/>
            <person name="Fabro G."/>
            <person name="Fronick C."/>
            <person name="Fuerstenberg S.I."/>
            <person name="Fulton L."/>
            <person name="Gaulin E."/>
            <person name="Govers F."/>
            <person name="Hughes L."/>
            <person name="Humphray S."/>
            <person name="Jiang R.H."/>
            <person name="Judelson H."/>
            <person name="Kamoun S."/>
            <person name="Kyung K."/>
            <person name="Meijer H."/>
            <person name="Minx P."/>
            <person name="Morris P."/>
            <person name="Nelson J."/>
            <person name="Phuntumart V."/>
            <person name="Qutob D."/>
            <person name="Rehmany A."/>
            <person name="Rougon-Cardoso A."/>
            <person name="Ryden P."/>
            <person name="Torto-Alalibo T."/>
            <person name="Studholme D."/>
            <person name="Wang Y."/>
            <person name="Win J."/>
            <person name="Wood J."/>
            <person name="Clifton S.W."/>
            <person name="Rogers J."/>
            <person name="Van den Ackerveken G."/>
            <person name="Jones J.D."/>
            <person name="McDowell J.M."/>
            <person name="Beynon J."/>
            <person name="Tyler B.M."/>
        </authorList>
    </citation>
    <scope>NUCLEOTIDE SEQUENCE [LARGE SCALE GENOMIC DNA]</scope>
    <source>
        <strain evidence="4">Emoy2</strain>
    </source>
</reference>
<dbReference type="HOGENOM" id="CLU_052115_0_0_1"/>
<dbReference type="InParanoid" id="M4B360"/>
<dbReference type="AlphaFoldDB" id="M4B360"/>